<proteinExistence type="predicted"/>
<evidence type="ECO:0000313" key="1">
    <source>
        <dbReference type="EMBL" id="REG79600.1"/>
    </source>
</evidence>
<comment type="caution">
    <text evidence="1">The sequence shown here is derived from an EMBL/GenBank/DDBJ whole genome shotgun (WGS) entry which is preliminary data.</text>
</comment>
<organism evidence="1 2">
    <name type="scientific">Algoriphagus antarcticus</name>
    <dbReference type="NCBI Taxonomy" id="238540"/>
    <lineage>
        <taxon>Bacteria</taxon>
        <taxon>Pseudomonadati</taxon>
        <taxon>Bacteroidota</taxon>
        <taxon>Cytophagia</taxon>
        <taxon>Cytophagales</taxon>
        <taxon>Cyclobacteriaceae</taxon>
        <taxon>Algoriphagus</taxon>
    </lineage>
</organism>
<gene>
    <name evidence="1" type="ORF">C8N25_13037</name>
</gene>
<sequence>MDSEFLRTSNLGIEFFQSGKRCPIYLENEAKKRYRVSMSPKPFELRFPNANEVIGVKICAAIDPSIYEPSIYTSEEFYPDERIYFWPGKGLADTIFSTSQLCIRPENCNYLDMDGRLVRDGNYGKMIYRNYFTDDVRNFSLGLNLYLAIGLDTTNSLRKDIEEVILDFDQNDESSLPKLISPQLSTKTLKIFIASSFELQEERKQVEDYLDRENKSLNKKNIFIETVICEDFNDSISRTRKQDDYNKAILESDIVLCLFFTKAGNFSIEEFKVAHNNFLKQNTPIIYTYFKNAQIDISKISSKDLISKEVFLEYLIELQHFPSYYTSSQDLIIQFRRQLDSYFLEKKLL</sequence>
<evidence type="ECO:0000313" key="2">
    <source>
        <dbReference type="Proteomes" id="UP000256405"/>
    </source>
</evidence>
<keyword evidence="2" id="KW-1185">Reference proteome</keyword>
<accession>A0A3E0DA99</accession>
<dbReference type="Proteomes" id="UP000256405">
    <property type="component" value="Unassembled WGS sequence"/>
</dbReference>
<reference evidence="1 2" key="1">
    <citation type="submission" date="2018-08" db="EMBL/GenBank/DDBJ databases">
        <title>Genomic Encyclopedia of Archaeal and Bacterial Type Strains, Phase II (KMG-II): from individual species to whole genera.</title>
        <authorList>
            <person name="Goeker M."/>
        </authorList>
    </citation>
    <scope>NUCLEOTIDE SEQUENCE [LARGE SCALE GENOMIC DNA]</scope>
    <source>
        <strain evidence="1 2">DSM 15986</strain>
    </source>
</reference>
<dbReference type="AlphaFoldDB" id="A0A3E0DA99"/>
<protein>
    <submittedName>
        <fullName evidence="1">Uncharacterized protein</fullName>
    </submittedName>
</protein>
<dbReference type="EMBL" id="QUNF01000030">
    <property type="protein sequence ID" value="REG79600.1"/>
    <property type="molecule type" value="Genomic_DNA"/>
</dbReference>
<name>A0A3E0DA99_9BACT</name>